<feature type="active site" description="Charge relay system" evidence="3">
    <location>
        <position position="228"/>
    </location>
</feature>
<evidence type="ECO:0000259" key="4">
    <source>
        <dbReference type="Pfam" id="PF02016"/>
    </source>
</evidence>
<feature type="domain" description="LD-carboxypeptidase N-terminal" evidence="4">
    <location>
        <begin position="12"/>
        <end position="131"/>
    </location>
</feature>
<name>A0AAJ1T4L1_9BACI</name>
<dbReference type="InterPro" id="IPR027461">
    <property type="entry name" value="Carboxypeptidase_A_C_sf"/>
</dbReference>
<organism evidence="6 7">
    <name type="scientific">Oikeobacillus pervagus</name>
    <dbReference type="NCBI Taxonomy" id="1325931"/>
    <lineage>
        <taxon>Bacteria</taxon>
        <taxon>Bacillati</taxon>
        <taxon>Bacillota</taxon>
        <taxon>Bacilli</taxon>
        <taxon>Bacillales</taxon>
        <taxon>Bacillaceae</taxon>
        <taxon>Oikeobacillus</taxon>
    </lineage>
</organism>
<dbReference type="Gene3D" id="3.50.30.60">
    <property type="entry name" value="LD-carboxypeptidase A C-terminal domain-like"/>
    <property type="match status" value="1"/>
</dbReference>
<evidence type="ECO:0000256" key="1">
    <source>
        <dbReference type="ARBA" id="ARBA00010233"/>
    </source>
</evidence>
<dbReference type="InterPro" id="IPR040449">
    <property type="entry name" value="Peptidase_S66_N"/>
</dbReference>
<dbReference type="PANTHER" id="PTHR30237:SF6">
    <property type="entry name" value="CARBOXYPEPTIDASE YOCD-RELATED"/>
    <property type="match status" value="1"/>
</dbReference>
<keyword evidence="6" id="KW-0121">Carboxypeptidase</keyword>
<dbReference type="SUPFAM" id="SSF141986">
    <property type="entry name" value="LD-carboxypeptidase A C-terminal domain-like"/>
    <property type="match status" value="1"/>
</dbReference>
<dbReference type="Gene3D" id="3.40.50.10740">
    <property type="entry name" value="Class I glutamine amidotransferase-like"/>
    <property type="match status" value="1"/>
</dbReference>
<dbReference type="InterPro" id="IPR003507">
    <property type="entry name" value="S66_fam"/>
</dbReference>
<evidence type="ECO:0000313" key="6">
    <source>
        <dbReference type="EMBL" id="MDQ0215121.1"/>
    </source>
</evidence>
<accession>A0AAJ1T4L1</accession>
<keyword evidence="7" id="KW-1185">Reference proteome</keyword>
<dbReference type="CDD" id="cd07062">
    <property type="entry name" value="Peptidase_S66_mccF_like"/>
    <property type="match status" value="1"/>
</dbReference>
<dbReference type="InterPro" id="IPR027478">
    <property type="entry name" value="LdcA_N"/>
</dbReference>
<evidence type="ECO:0000313" key="7">
    <source>
        <dbReference type="Proteomes" id="UP001237207"/>
    </source>
</evidence>
<dbReference type="GO" id="GO:0004180">
    <property type="term" value="F:carboxypeptidase activity"/>
    <property type="evidence" value="ECO:0007669"/>
    <property type="project" value="UniProtKB-KW"/>
</dbReference>
<dbReference type="RefSeq" id="WP_307257120.1">
    <property type="nucleotide sequence ID" value="NZ_JAUSUC010000015.1"/>
</dbReference>
<protein>
    <submittedName>
        <fullName evidence="6">Muramoyltetrapeptide carboxypeptidase LdcA involved in peptidoglycan recycling</fullName>
    </submittedName>
</protein>
<dbReference type="SUPFAM" id="SSF52317">
    <property type="entry name" value="Class I glutamine amidotransferase-like"/>
    <property type="match status" value="1"/>
</dbReference>
<sequence length="324" mass="36107">MFPPRLQPGDEIRIIAPSTSMAVVKGKQLEIAQERLETFGFRVTYGKYVEEHDEFFSTSIQNRVEDLHDAFSDPNVKAILTAIGGYNVNQILTSIDYNVIQKHPKILCGYSDITALQLAIYKKTGLITYSGPHFSTFGNVQASDYTIQNFLTALTNDAPFDIEPSSYWSDDKWYLDQAERNFHPQGDYFVIQEGSAEGRLIGGNLCTMNLLQGTEFMPSLDHKILFIEDDEESHPLSFDRDLQSLLHLPSAKNIQAILIGRFQKGSNMTDTALSKIIKGKPELKDIPIIANVNFGHTDPIATIPIGGKATVIAKNGKSTIHIEP</sequence>
<comment type="caution">
    <text evidence="6">The sequence shown here is derived from an EMBL/GenBank/DDBJ whole genome shotgun (WGS) entry which is preliminary data.</text>
</comment>
<keyword evidence="6" id="KW-0645">Protease</keyword>
<dbReference type="InterPro" id="IPR029062">
    <property type="entry name" value="Class_I_gatase-like"/>
</dbReference>
<keyword evidence="2" id="KW-0378">Hydrolase</keyword>
<feature type="domain" description="LD-carboxypeptidase C-terminal" evidence="5">
    <location>
        <begin position="197"/>
        <end position="311"/>
    </location>
</feature>
<dbReference type="PIRSF" id="PIRSF028757">
    <property type="entry name" value="LD-carboxypeptidase"/>
    <property type="match status" value="1"/>
</dbReference>
<gene>
    <name evidence="6" type="ORF">J2S13_001520</name>
</gene>
<dbReference type="AlphaFoldDB" id="A0AAJ1T4L1"/>
<evidence type="ECO:0000256" key="2">
    <source>
        <dbReference type="ARBA" id="ARBA00022801"/>
    </source>
</evidence>
<dbReference type="Pfam" id="PF02016">
    <property type="entry name" value="Peptidase_S66"/>
    <property type="match status" value="1"/>
</dbReference>
<reference evidence="6" key="1">
    <citation type="submission" date="2023-07" db="EMBL/GenBank/DDBJ databases">
        <title>Genomic Encyclopedia of Type Strains, Phase IV (KMG-IV): sequencing the most valuable type-strain genomes for metagenomic binning, comparative biology and taxonomic classification.</title>
        <authorList>
            <person name="Goeker M."/>
        </authorList>
    </citation>
    <scope>NUCLEOTIDE SEQUENCE</scope>
    <source>
        <strain evidence="6">DSM 23947</strain>
    </source>
</reference>
<dbReference type="InterPro" id="IPR040921">
    <property type="entry name" value="Peptidase_S66C"/>
</dbReference>
<dbReference type="PANTHER" id="PTHR30237">
    <property type="entry name" value="MURAMOYLTETRAPEPTIDE CARBOXYPEPTIDASE"/>
    <property type="match status" value="1"/>
</dbReference>
<dbReference type="Pfam" id="PF17676">
    <property type="entry name" value="Peptidase_S66C"/>
    <property type="match status" value="1"/>
</dbReference>
<dbReference type="Proteomes" id="UP001237207">
    <property type="component" value="Unassembled WGS sequence"/>
</dbReference>
<dbReference type="EMBL" id="JAUSUC010000015">
    <property type="protein sequence ID" value="MDQ0215121.1"/>
    <property type="molecule type" value="Genomic_DNA"/>
</dbReference>
<feature type="active site" description="Nucleophile" evidence="3">
    <location>
        <position position="111"/>
    </location>
</feature>
<proteinExistence type="inferred from homology"/>
<comment type="similarity">
    <text evidence="1">Belongs to the peptidase S66 family.</text>
</comment>
<feature type="active site" description="Charge relay system" evidence="3">
    <location>
        <position position="296"/>
    </location>
</feature>
<evidence type="ECO:0000259" key="5">
    <source>
        <dbReference type="Pfam" id="PF17676"/>
    </source>
</evidence>
<evidence type="ECO:0000256" key="3">
    <source>
        <dbReference type="PIRSR" id="PIRSR028757-1"/>
    </source>
</evidence>